<feature type="region of interest" description="Disordered" evidence="1">
    <location>
        <begin position="64"/>
        <end position="88"/>
    </location>
</feature>
<name>A0A2U8QVP4_9FLAO</name>
<feature type="compositionally biased region" description="Basic and acidic residues" evidence="1">
    <location>
        <begin position="112"/>
        <end position="129"/>
    </location>
</feature>
<dbReference type="KEGG" id="fse:DI487_10675"/>
<dbReference type="Gene3D" id="1.20.120.1490">
    <property type="match status" value="1"/>
</dbReference>
<feature type="compositionally biased region" description="Basic residues" evidence="1">
    <location>
        <begin position="130"/>
        <end position="141"/>
    </location>
</feature>
<keyword evidence="3" id="KW-1185">Reference proteome</keyword>
<organism evidence="2 3">
    <name type="scientific">Flavobacterium sediminis</name>
    <dbReference type="NCBI Taxonomy" id="2201181"/>
    <lineage>
        <taxon>Bacteria</taxon>
        <taxon>Pseudomonadati</taxon>
        <taxon>Bacteroidota</taxon>
        <taxon>Flavobacteriia</taxon>
        <taxon>Flavobacteriales</taxon>
        <taxon>Flavobacteriaceae</taxon>
        <taxon>Flavobacterium</taxon>
    </lineage>
</organism>
<reference evidence="2 3" key="1">
    <citation type="submission" date="2018-05" db="EMBL/GenBank/DDBJ databases">
        <title>Flavobacterium sp. MEBiC07310.</title>
        <authorList>
            <person name="Baek K."/>
        </authorList>
    </citation>
    <scope>NUCLEOTIDE SEQUENCE [LARGE SCALE GENOMIC DNA]</scope>
    <source>
        <strain evidence="2 3">MEBiC07310</strain>
    </source>
</reference>
<protein>
    <recommendedName>
        <fullName evidence="4">P pilus assembly/Cpx signaling pathway, periplasmic inhibitor/zinc-resistance associated protein</fullName>
    </recommendedName>
</protein>
<evidence type="ECO:0000313" key="3">
    <source>
        <dbReference type="Proteomes" id="UP000245429"/>
    </source>
</evidence>
<evidence type="ECO:0000313" key="2">
    <source>
        <dbReference type="EMBL" id="AWM14272.1"/>
    </source>
</evidence>
<dbReference type="Proteomes" id="UP000245429">
    <property type="component" value="Chromosome"/>
</dbReference>
<dbReference type="AlphaFoldDB" id="A0A2U8QVP4"/>
<accession>A0A2U8QVP4</accession>
<feature type="region of interest" description="Disordered" evidence="1">
    <location>
        <begin position="111"/>
        <end position="141"/>
    </location>
</feature>
<dbReference type="EMBL" id="CP029463">
    <property type="protein sequence ID" value="AWM14272.1"/>
    <property type="molecule type" value="Genomic_DNA"/>
</dbReference>
<proteinExistence type="predicted"/>
<gene>
    <name evidence="2" type="ORF">DI487_10675</name>
</gene>
<sequence length="141" mass="16876">MAILATGMVAFAQEREGRKGHDREQLTPEQRTELRVKKMTLDLDLNEKQQTEIKKLLTEQEAKRKAKMDEMKKLKETEAKPTADQRYEMQKERLDAQIDFKNKMKNILSKEQMQKWEEINAEREKMHKGERNKKMRKPSED</sequence>
<evidence type="ECO:0000256" key="1">
    <source>
        <dbReference type="SAM" id="MobiDB-lite"/>
    </source>
</evidence>
<evidence type="ECO:0008006" key="4">
    <source>
        <dbReference type="Google" id="ProtNLM"/>
    </source>
</evidence>